<dbReference type="Pfam" id="PF13205">
    <property type="entry name" value="Big_5"/>
    <property type="match status" value="1"/>
</dbReference>
<dbReference type="NCBIfam" id="NF033679">
    <property type="entry name" value="DNRLRE_dom"/>
    <property type="match status" value="1"/>
</dbReference>
<proteinExistence type="predicted"/>
<evidence type="ECO:0000256" key="2">
    <source>
        <dbReference type="ARBA" id="ARBA00022801"/>
    </source>
</evidence>
<dbReference type="GO" id="GO:0030246">
    <property type="term" value="F:carbohydrate binding"/>
    <property type="evidence" value="ECO:0007669"/>
    <property type="project" value="InterPro"/>
</dbReference>
<dbReference type="EMBL" id="VCKX01000467">
    <property type="protein sequence ID" value="TMR11713.1"/>
    <property type="molecule type" value="Genomic_DNA"/>
</dbReference>
<dbReference type="AlphaFoldDB" id="A0A5S4F6B9"/>
<keyword evidence="5" id="KW-1185">Reference proteome</keyword>
<accession>A0A5S4F6B9</accession>
<dbReference type="SUPFAM" id="SSF51055">
    <property type="entry name" value="Carbohydrate binding domain"/>
    <property type="match status" value="1"/>
</dbReference>
<dbReference type="Proteomes" id="UP000306628">
    <property type="component" value="Unassembled WGS sequence"/>
</dbReference>
<dbReference type="InterPro" id="IPR029476">
    <property type="entry name" value="DNase_NucA_NucB"/>
</dbReference>
<feature type="domain" description="Chitin-binding type-3" evidence="3">
    <location>
        <begin position="566"/>
        <end position="610"/>
    </location>
</feature>
<evidence type="ECO:0000256" key="1">
    <source>
        <dbReference type="ARBA" id="ARBA00022729"/>
    </source>
</evidence>
<dbReference type="Gene3D" id="2.10.10.20">
    <property type="entry name" value="Carbohydrate-binding module superfamily 5/12"/>
    <property type="match status" value="1"/>
</dbReference>
<sequence>MKPCFRAGQVKDAVRLSAGGDTRLLRVKSARGITQIAAAAKLPAPTLSGNSATYTDAYGKGIDLVLEVTPAGIRQKTVIRQRPIRQPTFRVALDPGDGLKYRNRSGRAEVFDGGDKKVAELTPALILDAAATASLAAGKISAVETELDGTELIHKPDMTLLADPATTYPVTLVSNPTPWYGAGFPTDTFVSNDSRFTMGSGQQYMDSLLAGRNNFDGASSYYIYRSYLKYDLSNAPWYGRPIINADVRPWNYITTHCGGDENTPKMVVRRVTSDWSLSSSSSVSLRWDRQPSVTTTGEEVKGGGVGRIRKANGSYVYCSQLSQELYYSIEDIVQAWADGEPNYGLQIASYGDTGGTSNFREFLSTEWAGVDGRGPVLFVEYDTPQEPEAIVYSYEGPELTEPPSYTEALAMQIETVPEDLDPSPVTVEDLRARMESAANRDAATIVGADELPPAEPQPDTTPPSVIETVPAANSADAPTATIVQATFSETVSGAQLTLKDAAGNPVPGTASTEQSGQLISFTPAQALAANTAYSAEVSGATDSSGNSMSAPYTWTFTTVSAAPCTALAWDAQTDYWWGDQVSHNGHLWVVGQEWADPGDEPGVHPAWQDLGPCDGSTPVRAIRTRPAEPRQAPSAAAATEPEEFSYKRVWFNDCIAESHIWHHVNTFNWCYTHYYGITLYDKTSKVPLGWLQFRATTLIHTRIGSQNSFRAFRDDEASLNTEIDVRMQISSLKRAGLTSGVELVVSLHRAGSPTPRQCDLYGPNEHHRSGSIEDWIAYDRADFTAVSAMDSSLGSVQVGTCTLSPKLTVRSRYGSESFWLYRDDPPVVRCDEVPYMSQHLGGCIVPSPSPRTMAYDTTSASHAGVALHIQKAFNDAGNTTPQQSGKEVPGNLAANIYSFRHKPLHRVDTESAIAEQTEDIVEATCAPLPPVAGADCDEYPFHSSYEGAGRVYKTGALTNNFSVQRVNLNQNRSAGTSLNWFYWRYRVLYDDPFWNIIMTNGVMPKFE</sequence>
<dbReference type="InterPro" id="IPR036573">
    <property type="entry name" value="CBM_sf_5/12"/>
</dbReference>
<keyword evidence="1" id="KW-0732">Signal</keyword>
<gene>
    <name evidence="4" type="ORF">ETD85_59065</name>
</gene>
<dbReference type="CDD" id="cd12215">
    <property type="entry name" value="ChiC_BD"/>
    <property type="match status" value="1"/>
</dbReference>
<dbReference type="GO" id="GO:0004553">
    <property type="term" value="F:hydrolase activity, hydrolyzing O-glycosyl compounds"/>
    <property type="evidence" value="ECO:0007669"/>
    <property type="project" value="InterPro"/>
</dbReference>
<dbReference type="GO" id="GO:0005975">
    <property type="term" value="P:carbohydrate metabolic process"/>
    <property type="evidence" value="ECO:0007669"/>
    <property type="project" value="InterPro"/>
</dbReference>
<organism evidence="4 5">
    <name type="scientific">Nonomuraea zeae</name>
    <dbReference type="NCBI Taxonomy" id="1642303"/>
    <lineage>
        <taxon>Bacteria</taxon>
        <taxon>Bacillati</taxon>
        <taxon>Actinomycetota</taxon>
        <taxon>Actinomycetes</taxon>
        <taxon>Streptosporangiales</taxon>
        <taxon>Streptosporangiaceae</taxon>
        <taxon>Nonomuraea</taxon>
    </lineage>
</organism>
<protein>
    <submittedName>
        <fullName evidence="4">DNRLRE domain-containing protein</fullName>
    </submittedName>
</protein>
<name>A0A5S4F6B9_9ACTN</name>
<evidence type="ECO:0000313" key="5">
    <source>
        <dbReference type="Proteomes" id="UP000306628"/>
    </source>
</evidence>
<dbReference type="SMART" id="SM00495">
    <property type="entry name" value="ChtBD3"/>
    <property type="match status" value="1"/>
</dbReference>
<dbReference type="OrthoDB" id="2751008at2"/>
<dbReference type="Gene3D" id="2.60.40.1220">
    <property type="match status" value="1"/>
</dbReference>
<dbReference type="InterPro" id="IPR003610">
    <property type="entry name" value="CBM5/12"/>
</dbReference>
<dbReference type="InterPro" id="IPR032812">
    <property type="entry name" value="SbsA_Ig"/>
</dbReference>
<evidence type="ECO:0000313" key="4">
    <source>
        <dbReference type="EMBL" id="TMR11713.1"/>
    </source>
</evidence>
<comment type="caution">
    <text evidence="4">The sequence shown here is derived from an EMBL/GenBank/DDBJ whole genome shotgun (WGS) entry which is preliminary data.</text>
</comment>
<evidence type="ECO:0000259" key="3">
    <source>
        <dbReference type="SMART" id="SM00495"/>
    </source>
</evidence>
<dbReference type="Pfam" id="PF14040">
    <property type="entry name" value="DNase_NucA_NucB"/>
    <property type="match status" value="1"/>
</dbReference>
<keyword evidence="2" id="KW-0378">Hydrolase</keyword>
<dbReference type="GO" id="GO:0005576">
    <property type="term" value="C:extracellular region"/>
    <property type="evidence" value="ECO:0007669"/>
    <property type="project" value="InterPro"/>
</dbReference>
<reference evidence="4 5" key="1">
    <citation type="submission" date="2019-05" db="EMBL/GenBank/DDBJ databases">
        <title>Draft genome sequence of Nonomuraea zeae DSM 100528.</title>
        <authorList>
            <person name="Saricaoglu S."/>
            <person name="Isik K."/>
        </authorList>
    </citation>
    <scope>NUCLEOTIDE SEQUENCE [LARGE SCALE GENOMIC DNA]</scope>
    <source>
        <strain evidence="4 5">DSM 100528</strain>
    </source>
</reference>
<dbReference type="InterPro" id="IPR014755">
    <property type="entry name" value="Cu-Rt/internalin_Ig-like"/>
</dbReference>